<dbReference type="Proteomes" id="UP000663193">
    <property type="component" value="Chromosome 18"/>
</dbReference>
<reference evidence="2" key="1">
    <citation type="journal article" date="2021" name="BMC Genomics">
        <title>Chromosome-level genome assembly and manually-curated proteome of model necrotroph Parastagonospora nodorum Sn15 reveals a genome-wide trove of candidate effector homologs, and redundancy of virulence-related functions within an accessory chromosome.</title>
        <authorList>
            <person name="Bertazzoni S."/>
            <person name="Jones D.A.B."/>
            <person name="Phan H.T."/>
            <person name="Tan K.-C."/>
            <person name="Hane J.K."/>
        </authorList>
    </citation>
    <scope>NUCLEOTIDE SEQUENCE [LARGE SCALE GENOMIC DNA]</scope>
    <source>
        <strain evidence="2">SN15 / ATCC MYA-4574 / FGSC 10173)</strain>
    </source>
</reference>
<name>A0A7U2I8E9_PHANO</name>
<evidence type="ECO:0000313" key="1">
    <source>
        <dbReference type="EMBL" id="QRD05047.1"/>
    </source>
</evidence>
<accession>A0A7U2I8E9</accession>
<dbReference type="EMBL" id="CP069040">
    <property type="protein sequence ID" value="QRD05047.1"/>
    <property type="molecule type" value="Genomic_DNA"/>
</dbReference>
<sequence length="211" mass="22950">MTWCDGSFRVPASFSSLKRTCATLQTGACRMMRLSGTGIGNIVTSDVVADKHVSKRGWQWGTAFAERAAIPKEGRTTVDTFHVGGNDVGRRTAAKGISHARLRRACSTLLDPSSTENDGHWVSRHQSWAAAASERAVTGCVGEVVHSGPWNHQDAALARNRHEIITQSSISRYQTTGEPGFHDRAHVIGLSWTPRQMPWALSSMGQDPADL</sequence>
<keyword evidence="2" id="KW-1185">Reference proteome</keyword>
<protein>
    <submittedName>
        <fullName evidence="1">Uncharacterized protein</fullName>
    </submittedName>
</protein>
<dbReference type="AlphaFoldDB" id="A0A7U2I8E9"/>
<dbReference type="RefSeq" id="XP_001801228.1">
    <property type="nucleotide sequence ID" value="XM_001801176.1"/>
</dbReference>
<proteinExistence type="predicted"/>
<organism evidence="1 2">
    <name type="scientific">Phaeosphaeria nodorum (strain SN15 / ATCC MYA-4574 / FGSC 10173)</name>
    <name type="common">Glume blotch fungus</name>
    <name type="synonym">Parastagonospora nodorum</name>
    <dbReference type="NCBI Taxonomy" id="321614"/>
    <lineage>
        <taxon>Eukaryota</taxon>
        <taxon>Fungi</taxon>
        <taxon>Dikarya</taxon>
        <taxon>Ascomycota</taxon>
        <taxon>Pezizomycotina</taxon>
        <taxon>Dothideomycetes</taxon>
        <taxon>Pleosporomycetidae</taxon>
        <taxon>Pleosporales</taxon>
        <taxon>Pleosporineae</taxon>
        <taxon>Phaeosphaeriaceae</taxon>
        <taxon>Parastagonospora</taxon>
    </lineage>
</organism>
<dbReference type="VEuPathDB" id="FungiDB:JI435_109720"/>
<gene>
    <name evidence="1" type="ORF">JI435_109720</name>
</gene>
<evidence type="ECO:0000313" key="2">
    <source>
        <dbReference type="Proteomes" id="UP000663193"/>
    </source>
</evidence>
<dbReference type="KEGG" id="pno:SNOG_10972"/>